<protein>
    <submittedName>
        <fullName evidence="1">Serine/threonine-protein phosphatase 7 long form</fullName>
    </submittedName>
</protein>
<dbReference type="AlphaFoldDB" id="A0A2Z7D126"/>
<accession>A0A2Z7D126</accession>
<organism evidence="1 2">
    <name type="scientific">Dorcoceras hygrometricum</name>
    <dbReference type="NCBI Taxonomy" id="472368"/>
    <lineage>
        <taxon>Eukaryota</taxon>
        <taxon>Viridiplantae</taxon>
        <taxon>Streptophyta</taxon>
        <taxon>Embryophyta</taxon>
        <taxon>Tracheophyta</taxon>
        <taxon>Spermatophyta</taxon>
        <taxon>Magnoliopsida</taxon>
        <taxon>eudicotyledons</taxon>
        <taxon>Gunneridae</taxon>
        <taxon>Pentapetalae</taxon>
        <taxon>asterids</taxon>
        <taxon>lamiids</taxon>
        <taxon>Lamiales</taxon>
        <taxon>Gesneriaceae</taxon>
        <taxon>Didymocarpoideae</taxon>
        <taxon>Trichosporeae</taxon>
        <taxon>Loxocarpinae</taxon>
        <taxon>Dorcoceras</taxon>
    </lineage>
</organism>
<evidence type="ECO:0000313" key="1">
    <source>
        <dbReference type="EMBL" id="KZV52925.1"/>
    </source>
</evidence>
<gene>
    <name evidence="1" type="ORF">F511_33897</name>
</gene>
<proteinExistence type="predicted"/>
<name>A0A2Z7D126_9LAMI</name>
<keyword evidence="2" id="KW-1185">Reference proteome</keyword>
<reference evidence="1 2" key="1">
    <citation type="journal article" date="2015" name="Proc. Natl. Acad. Sci. U.S.A.">
        <title>The resurrection genome of Boea hygrometrica: A blueprint for survival of dehydration.</title>
        <authorList>
            <person name="Xiao L."/>
            <person name="Yang G."/>
            <person name="Zhang L."/>
            <person name="Yang X."/>
            <person name="Zhao S."/>
            <person name="Ji Z."/>
            <person name="Zhou Q."/>
            <person name="Hu M."/>
            <person name="Wang Y."/>
            <person name="Chen M."/>
            <person name="Xu Y."/>
            <person name="Jin H."/>
            <person name="Xiao X."/>
            <person name="Hu G."/>
            <person name="Bao F."/>
            <person name="Hu Y."/>
            <person name="Wan P."/>
            <person name="Li L."/>
            <person name="Deng X."/>
            <person name="Kuang T."/>
            <person name="Xiang C."/>
            <person name="Zhu J.K."/>
            <person name="Oliver M.J."/>
            <person name="He Y."/>
        </authorList>
    </citation>
    <scope>NUCLEOTIDE SEQUENCE [LARGE SCALE GENOMIC DNA]</scope>
    <source>
        <strain evidence="2">cv. XS01</strain>
    </source>
</reference>
<dbReference type="EMBL" id="KQ990593">
    <property type="protein sequence ID" value="KZV52925.1"/>
    <property type="molecule type" value="Genomic_DNA"/>
</dbReference>
<dbReference type="Proteomes" id="UP000250235">
    <property type="component" value="Unassembled WGS sequence"/>
</dbReference>
<evidence type="ECO:0000313" key="2">
    <source>
        <dbReference type="Proteomes" id="UP000250235"/>
    </source>
</evidence>
<sequence length="125" mass="14220">MRGYPMLSEGIIVCKSLARVLDLGKWFYLVANAMSQFDLQDVCMAIESLATLDLQMIIDSVKELSVIPRVSWGDVARRFIMIRWCSLTKESRIWSWTGLANLPQSTEKSRVLETPVGARHKCQRG</sequence>